<dbReference type="Pfam" id="PF14300">
    <property type="entry name" value="DMP19"/>
    <property type="match status" value="1"/>
</dbReference>
<name>A0ABV2EZI0_9BACL</name>
<dbReference type="Gene3D" id="1.20.1420.60">
    <property type="match status" value="1"/>
</dbReference>
<proteinExistence type="predicted"/>
<evidence type="ECO:0000259" key="1">
    <source>
        <dbReference type="Pfam" id="PF14300"/>
    </source>
</evidence>
<evidence type="ECO:0000313" key="2">
    <source>
        <dbReference type="EMBL" id="MET3544881.1"/>
    </source>
</evidence>
<dbReference type="Proteomes" id="UP001549098">
    <property type="component" value="Unassembled WGS sequence"/>
</dbReference>
<reference evidence="2 3" key="1">
    <citation type="submission" date="2024-06" db="EMBL/GenBank/DDBJ databases">
        <title>Genomic Encyclopedia of Type Strains, Phase IV (KMG-IV): sequencing the most valuable type-strain genomes for metagenomic binning, comparative biology and taxonomic classification.</title>
        <authorList>
            <person name="Goeker M."/>
        </authorList>
    </citation>
    <scope>NUCLEOTIDE SEQUENCE [LARGE SCALE GENOMIC DNA]</scope>
    <source>
        <strain evidence="2 3">DSM 17253</strain>
    </source>
</reference>
<feature type="domain" description="DNA mimic protein DMP19 C-terminal" evidence="1">
    <location>
        <begin position="53"/>
        <end position="182"/>
    </location>
</feature>
<evidence type="ECO:0000313" key="3">
    <source>
        <dbReference type="Proteomes" id="UP001549098"/>
    </source>
</evidence>
<gene>
    <name evidence="2" type="ORF">ABID47_001475</name>
</gene>
<sequence length="192" mass="22278">MEVNFTSEYSEIIKNLIQLNLLTKKSGEEIINEIALNLYNEENYHLTERDTFDKLPAVIRDIILVINLDTELNMQGILGFLENSTGLFLNDTIETLQRIQAEEDYDILKAIKSILEQNNVSTQDLRNNVDNQMEYSITSFSETHSSKYDDMVSEISEVADKLYLYDGDRNLFDYLIQYVDKNKNNLVGELNK</sequence>
<comment type="caution">
    <text evidence="2">The sequence shown here is derived from an EMBL/GenBank/DDBJ whole genome shotgun (WGS) entry which is preliminary data.</text>
</comment>
<protein>
    <recommendedName>
        <fullName evidence="1">DNA mimic protein DMP19 C-terminal domain-containing protein</fullName>
    </recommendedName>
</protein>
<accession>A0ABV2EZI0</accession>
<dbReference type="EMBL" id="JBEPLV010000001">
    <property type="protein sequence ID" value="MET3544881.1"/>
    <property type="molecule type" value="Genomic_DNA"/>
</dbReference>
<dbReference type="InterPro" id="IPR025402">
    <property type="entry name" value="DMP19_C"/>
</dbReference>
<organism evidence="2 3">
    <name type="scientific">Paenibacillus favisporus</name>
    <dbReference type="NCBI Taxonomy" id="221028"/>
    <lineage>
        <taxon>Bacteria</taxon>
        <taxon>Bacillati</taxon>
        <taxon>Bacillota</taxon>
        <taxon>Bacilli</taxon>
        <taxon>Bacillales</taxon>
        <taxon>Paenibacillaceae</taxon>
        <taxon>Paenibacillus</taxon>
    </lineage>
</organism>
<dbReference type="RefSeq" id="WP_354495512.1">
    <property type="nucleotide sequence ID" value="NZ_JBEPLV010000001.1"/>
</dbReference>
<keyword evidence="3" id="KW-1185">Reference proteome</keyword>